<accession>A0A5N5HY95</accession>
<evidence type="ECO:0000256" key="3">
    <source>
        <dbReference type="ARBA" id="ARBA00004906"/>
    </source>
</evidence>
<evidence type="ECO:0000256" key="8">
    <source>
        <dbReference type="ARBA" id="ARBA00022729"/>
    </source>
</evidence>
<dbReference type="Proteomes" id="UP000327157">
    <property type="component" value="Chromosome 6"/>
</dbReference>
<evidence type="ECO:0000256" key="14">
    <source>
        <dbReference type="ARBA" id="ARBA00024209"/>
    </source>
</evidence>
<dbReference type="SMART" id="SM00184">
    <property type="entry name" value="RING"/>
    <property type="match status" value="1"/>
</dbReference>
<evidence type="ECO:0000256" key="7">
    <source>
        <dbReference type="ARBA" id="ARBA00022723"/>
    </source>
</evidence>
<dbReference type="Pfam" id="PF13947">
    <property type="entry name" value="GUB_WAK_bind"/>
    <property type="match status" value="1"/>
</dbReference>
<comment type="similarity">
    <text evidence="14">Belongs to the RING-type zinc finger family. ATL subfamily.</text>
</comment>
<dbReference type="SUPFAM" id="SSF57850">
    <property type="entry name" value="RING/U-box"/>
    <property type="match status" value="1"/>
</dbReference>
<evidence type="ECO:0000256" key="4">
    <source>
        <dbReference type="ARBA" id="ARBA00012483"/>
    </source>
</evidence>
<evidence type="ECO:0000256" key="5">
    <source>
        <dbReference type="ARBA" id="ARBA00022679"/>
    </source>
</evidence>
<dbReference type="GO" id="GO:0061630">
    <property type="term" value="F:ubiquitin protein ligase activity"/>
    <property type="evidence" value="ECO:0007669"/>
    <property type="project" value="UniProtKB-EC"/>
</dbReference>
<dbReference type="AlphaFoldDB" id="A0A5N5HY95"/>
<dbReference type="InterPro" id="IPR001841">
    <property type="entry name" value="Znf_RING"/>
</dbReference>
<proteinExistence type="inferred from homology"/>
<feature type="domain" description="RING-type" evidence="17">
    <location>
        <begin position="353"/>
        <end position="395"/>
    </location>
</feature>
<keyword evidence="11" id="KW-0862">Zinc</keyword>
<evidence type="ECO:0000313" key="19">
    <source>
        <dbReference type="Proteomes" id="UP000327157"/>
    </source>
</evidence>
<comment type="pathway">
    <text evidence="3">Protein modification; protein ubiquitination.</text>
</comment>
<keyword evidence="7" id="KW-0479">Metal-binding</keyword>
<organism evidence="18 19">
    <name type="scientific">Pyrus ussuriensis x Pyrus communis</name>
    <dbReference type="NCBI Taxonomy" id="2448454"/>
    <lineage>
        <taxon>Eukaryota</taxon>
        <taxon>Viridiplantae</taxon>
        <taxon>Streptophyta</taxon>
        <taxon>Embryophyta</taxon>
        <taxon>Tracheophyta</taxon>
        <taxon>Spermatophyta</taxon>
        <taxon>Magnoliopsida</taxon>
        <taxon>eudicotyledons</taxon>
        <taxon>Gunneridae</taxon>
        <taxon>Pentapetalae</taxon>
        <taxon>rosids</taxon>
        <taxon>fabids</taxon>
        <taxon>Rosales</taxon>
        <taxon>Rosaceae</taxon>
        <taxon>Amygdaloideae</taxon>
        <taxon>Maleae</taxon>
        <taxon>Pyrus</taxon>
    </lineage>
</organism>
<keyword evidence="6 16" id="KW-0812">Transmembrane</keyword>
<dbReference type="GO" id="GO:0016020">
    <property type="term" value="C:membrane"/>
    <property type="evidence" value="ECO:0007669"/>
    <property type="project" value="UniProtKB-SubCell"/>
</dbReference>
<keyword evidence="12 16" id="KW-1133">Transmembrane helix</keyword>
<evidence type="ECO:0000256" key="15">
    <source>
        <dbReference type="PROSITE-ProRule" id="PRU00175"/>
    </source>
</evidence>
<dbReference type="InterPro" id="IPR025287">
    <property type="entry name" value="WAK_GUB"/>
</dbReference>
<dbReference type="Gene3D" id="3.30.40.10">
    <property type="entry name" value="Zinc/RING finger domain, C3HC4 (zinc finger)"/>
    <property type="match status" value="1"/>
</dbReference>
<dbReference type="EC" id="2.3.2.27" evidence="4"/>
<keyword evidence="10" id="KW-0833">Ubl conjugation pathway</keyword>
<dbReference type="PANTHER" id="PTHR46279:SF31">
    <property type="entry name" value="RING-H2 FINGER PROTEIN ATL20-LIKE ISOFORM X1"/>
    <property type="match status" value="1"/>
</dbReference>
<dbReference type="InterPro" id="IPR013083">
    <property type="entry name" value="Znf_RING/FYVE/PHD"/>
</dbReference>
<dbReference type="GO" id="GO:0030247">
    <property type="term" value="F:polysaccharide binding"/>
    <property type="evidence" value="ECO:0007669"/>
    <property type="project" value="InterPro"/>
</dbReference>
<evidence type="ECO:0000256" key="10">
    <source>
        <dbReference type="ARBA" id="ARBA00022786"/>
    </source>
</evidence>
<sequence length="399" mass="45869">MRQRDRRYYNCYMLLKINVESLNYNTNPYWQCSSYVATIDTFTFFLFLFFRPQITTASCGEPKCAPEGPSVRFPFSRLSYNNHFSKNCGYPGFGLSCNDQRQTILTLPFSEDFIVQNINYLDQVVTINDPDNCLPRRFFHRDLSLVIDTPFVYTYGPLNYTFLTCSIYNETWSAPLISCLSSEKNYVIVVPTSFSLPPDQEPYHRFCTVISTTSVPRSFDWQHLELGARLTWHTPDCRFCESSGHVCGSKNGRGSAVQCIDSSKPGLSRAAIYCRMISVGISVLLILGIAIHVRDKKRASNEPRQPNMELSIITDQQPSVFTMGLDRPTIELYPKIQLGERSEFPKQLTDNTCPICLGEYRPKETLRTMPQCNHYFHANCIDEWLRRNATCPLCRLPPK</sequence>
<evidence type="ECO:0000256" key="13">
    <source>
        <dbReference type="ARBA" id="ARBA00023136"/>
    </source>
</evidence>
<keyword evidence="5" id="KW-0808">Transferase</keyword>
<evidence type="ECO:0000256" key="16">
    <source>
        <dbReference type="SAM" id="Phobius"/>
    </source>
</evidence>
<dbReference type="PANTHER" id="PTHR46279">
    <property type="entry name" value="RING/U-BOX SUPERFAMILY PROTEIN"/>
    <property type="match status" value="1"/>
</dbReference>
<comment type="subcellular location">
    <subcellularLocation>
        <location evidence="2">Membrane</location>
        <topology evidence="2">Single-pass membrane protein</topology>
    </subcellularLocation>
</comment>
<dbReference type="GO" id="GO:0008270">
    <property type="term" value="F:zinc ion binding"/>
    <property type="evidence" value="ECO:0007669"/>
    <property type="project" value="UniProtKB-KW"/>
</dbReference>
<gene>
    <name evidence="18" type="ORF">D8674_029162</name>
</gene>
<dbReference type="Pfam" id="PF13639">
    <property type="entry name" value="zf-RING_2"/>
    <property type="match status" value="1"/>
</dbReference>
<evidence type="ECO:0000256" key="11">
    <source>
        <dbReference type="ARBA" id="ARBA00022833"/>
    </source>
</evidence>
<reference evidence="18 19" key="3">
    <citation type="submission" date="2019-11" db="EMBL/GenBank/DDBJ databases">
        <title>A de novo genome assembly of a pear dwarfing rootstock.</title>
        <authorList>
            <person name="Wang F."/>
            <person name="Wang J."/>
            <person name="Li S."/>
            <person name="Zhang Y."/>
            <person name="Fang M."/>
            <person name="Ma L."/>
            <person name="Zhao Y."/>
            <person name="Jiang S."/>
        </authorList>
    </citation>
    <scope>NUCLEOTIDE SEQUENCE [LARGE SCALE GENOMIC DNA]</scope>
    <source>
        <strain evidence="18">S2</strain>
        <tissue evidence="18">Leaf</tissue>
    </source>
</reference>
<evidence type="ECO:0000259" key="17">
    <source>
        <dbReference type="PROSITE" id="PS50089"/>
    </source>
</evidence>
<evidence type="ECO:0000256" key="2">
    <source>
        <dbReference type="ARBA" id="ARBA00004167"/>
    </source>
</evidence>
<dbReference type="PROSITE" id="PS50089">
    <property type="entry name" value="ZF_RING_2"/>
    <property type="match status" value="1"/>
</dbReference>
<keyword evidence="19" id="KW-1185">Reference proteome</keyword>
<comment type="caution">
    <text evidence="18">The sequence shown here is derived from an EMBL/GenBank/DDBJ whole genome shotgun (WGS) entry which is preliminary data.</text>
</comment>
<dbReference type="OrthoDB" id="1149769at2759"/>
<dbReference type="CDD" id="cd16461">
    <property type="entry name" value="RING-H2_EL5-like"/>
    <property type="match status" value="1"/>
</dbReference>
<evidence type="ECO:0000256" key="9">
    <source>
        <dbReference type="ARBA" id="ARBA00022771"/>
    </source>
</evidence>
<feature type="transmembrane region" description="Helical" evidence="16">
    <location>
        <begin position="272"/>
        <end position="293"/>
    </location>
</feature>
<evidence type="ECO:0000313" key="18">
    <source>
        <dbReference type="EMBL" id="KAB2632915.1"/>
    </source>
</evidence>
<comment type="catalytic activity">
    <reaction evidence="1">
        <text>S-ubiquitinyl-[E2 ubiquitin-conjugating enzyme]-L-cysteine + [acceptor protein]-L-lysine = [E2 ubiquitin-conjugating enzyme]-L-cysteine + N(6)-ubiquitinyl-[acceptor protein]-L-lysine.</text>
        <dbReference type="EC" id="2.3.2.27"/>
    </reaction>
</comment>
<evidence type="ECO:0000256" key="6">
    <source>
        <dbReference type="ARBA" id="ARBA00022692"/>
    </source>
</evidence>
<reference evidence="18 19" key="1">
    <citation type="submission" date="2019-09" db="EMBL/GenBank/DDBJ databases">
        <authorList>
            <person name="Ou C."/>
        </authorList>
    </citation>
    <scope>NUCLEOTIDE SEQUENCE [LARGE SCALE GENOMIC DNA]</scope>
    <source>
        <strain evidence="18">S2</strain>
        <tissue evidence="18">Leaf</tissue>
    </source>
</reference>
<dbReference type="InterPro" id="IPR046948">
    <property type="entry name" value="ATL20-22-like"/>
</dbReference>
<evidence type="ECO:0000256" key="12">
    <source>
        <dbReference type="ARBA" id="ARBA00022989"/>
    </source>
</evidence>
<reference evidence="19" key="2">
    <citation type="submission" date="2019-10" db="EMBL/GenBank/DDBJ databases">
        <title>A de novo genome assembly of a pear dwarfing rootstock.</title>
        <authorList>
            <person name="Wang F."/>
            <person name="Wang J."/>
            <person name="Li S."/>
            <person name="Zhang Y."/>
            <person name="Fang M."/>
            <person name="Ma L."/>
            <person name="Zhao Y."/>
            <person name="Jiang S."/>
        </authorList>
    </citation>
    <scope>NUCLEOTIDE SEQUENCE [LARGE SCALE GENOMIC DNA]</scope>
</reference>
<evidence type="ECO:0000256" key="1">
    <source>
        <dbReference type="ARBA" id="ARBA00000900"/>
    </source>
</evidence>
<keyword evidence="8" id="KW-0732">Signal</keyword>
<name>A0A5N5HY95_9ROSA</name>
<dbReference type="EMBL" id="SMOL01000120">
    <property type="protein sequence ID" value="KAB2632915.1"/>
    <property type="molecule type" value="Genomic_DNA"/>
</dbReference>
<keyword evidence="13 16" id="KW-0472">Membrane</keyword>
<protein>
    <recommendedName>
        <fullName evidence="4">RING-type E3 ubiquitin transferase</fullName>
        <ecNumber evidence="4">2.3.2.27</ecNumber>
    </recommendedName>
</protein>
<keyword evidence="9 15" id="KW-0863">Zinc-finger</keyword>